<accession>A0AAE0X2N2</accession>
<evidence type="ECO:0000313" key="4">
    <source>
        <dbReference type="EMBL" id="KAK3683625.1"/>
    </source>
</evidence>
<reference evidence="4" key="1">
    <citation type="journal article" date="2023" name="Mol. Phylogenet. Evol.">
        <title>Genome-scale phylogeny and comparative genomics of the fungal order Sordariales.</title>
        <authorList>
            <person name="Hensen N."/>
            <person name="Bonometti L."/>
            <person name="Westerberg I."/>
            <person name="Brannstrom I.O."/>
            <person name="Guillou S."/>
            <person name="Cros-Aarteil S."/>
            <person name="Calhoun S."/>
            <person name="Haridas S."/>
            <person name="Kuo A."/>
            <person name="Mondo S."/>
            <person name="Pangilinan J."/>
            <person name="Riley R."/>
            <person name="LaButti K."/>
            <person name="Andreopoulos B."/>
            <person name="Lipzen A."/>
            <person name="Chen C."/>
            <person name="Yan M."/>
            <person name="Daum C."/>
            <person name="Ng V."/>
            <person name="Clum A."/>
            <person name="Steindorff A."/>
            <person name="Ohm R.A."/>
            <person name="Martin F."/>
            <person name="Silar P."/>
            <person name="Natvig D.O."/>
            <person name="Lalanne C."/>
            <person name="Gautier V."/>
            <person name="Ament-Velasquez S.L."/>
            <person name="Kruys A."/>
            <person name="Hutchinson M.I."/>
            <person name="Powell A.J."/>
            <person name="Barry K."/>
            <person name="Miller A.N."/>
            <person name="Grigoriev I.V."/>
            <person name="Debuchy R."/>
            <person name="Gladieux P."/>
            <person name="Hiltunen Thoren M."/>
            <person name="Johannesson H."/>
        </authorList>
    </citation>
    <scope>NUCLEOTIDE SEQUENCE</scope>
    <source>
        <strain evidence="4">CBS 314.62</strain>
    </source>
</reference>
<keyword evidence="2" id="KW-0472">Membrane</keyword>
<keyword evidence="2" id="KW-1133">Transmembrane helix</keyword>
<feature type="compositionally biased region" description="Basic and acidic residues" evidence="1">
    <location>
        <begin position="239"/>
        <end position="254"/>
    </location>
</feature>
<protein>
    <recommendedName>
        <fullName evidence="3">DUF7598 domain-containing protein</fullName>
    </recommendedName>
</protein>
<dbReference type="AlphaFoldDB" id="A0AAE0X2N2"/>
<dbReference type="Pfam" id="PF24535">
    <property type="entry name" value="DUF7598"/>
    <property type="match status" value="1"/>
</dbReference>
<evidence type="ECO:0000256" key="1">
    <source>
        <dbReference type="SAM" id="MobiDB-lite"/>
    </source>
</evidence>
<reference evidence="4" key="2">
    <citation type="submission" date="2023-06" db="EMBL/GenBank/DDBJ databases">
        <authorList>
            <consortium name="Lawrence Berkeley National Laboratory"/>
            <person name="Haridas S."/>
            <person name="Hensen N."/>
            <person name="Bonometti L."/>
            <person name="Westerberg I."/>
            <person name="Brannstrom I.O."/>
            <person name="Guillou S."/>
            <person name="Cros-Aarteil S."/>
            <person name="Calhoun S."/>
            <person name="Kuo A."/>
            <person name="Mondo S."/>
            <person name="Pangilinan J."/>
            <person name="Riley R."/>
            <person name="Labutti K."/>
            <person name="Andreopoulos B."/>
            <person name="Lipzen A."/>
            <person name="Chen C."/>
            <person name="Yanf M."/>
            <person name="Daum C."/>
            <person name="Ng V."/>
            <person name="Clum A."/>
            <person name="Steindorff A."/>
            <person name="Ohm R."/>
            <person name="Martin F."/>
            <person name="Silar P."/>
            <person name="Natvig D."/>
            <person name="Lalanne C."/>
            <person name="Gautier V."/>
            <person name="Ament-Velasquez S.L."/>
            <person name="Kruys A."/>
            <person name="Hutchinson M.I."/>
            <person name="Powell A.J."/>
            <person name="Barry K."/>
            <person name="Miller A.N."/>
            <person name="Grigoriev I.V."/>
            <person name="Debuchy R."/>
            <person name="Gladieux P."/>
            <person name="Thoren M.H."/>
            <person name="Johannesson H."/>
        </authorList>
    </citation>
    <scope>NUCLEOTIDE SEQUENCE</scope>
    <source>
        <strain evidence="4">CBS 314.62</strain>
    </source>
</reference>
<dbReference type="Proteomes" id="UP001270362">
    <property type="component" value="Unassembled WGS sequence"/>
</dbReference>
<keyword evidence="2" id="KW-0812">Transmembrane</keyword>
<feature type="region of interest" description="Disordered" evidence="1">
    <location>
        <begin position="234"/>
        <end position="291"/>
    </location>
</feature>
<dbReference type="InterPro" id="IPR056019">
    <property type="entry name" value="DUF7598"/>
</dbReference>
<feature type="transmembrane region" description="Helical" evidence="2">
    <location>
        <begin position="91"/>
        <end position="111"/>
    </location>
</feature>
<name>A0AAE0X2N2_9PEZI</name>
<comment type="caution">
    <text evidence="4">The sequence shown here is derived from an EMBL/GenBank/DDBJ whole genome shotgun (WGS) entry which is preliminary data.</text>
</comment>
<feature type="transmembrane region" description="Helical" evidence="2">
    <location>
        <begin position="21"/>
        <end position="46"/>
    </location>
</feature>
<keyword evidence="5" id="KW-1185">Reference proteome</keyword>
<feature type="transmembrane region" description="Helical" evidence="2">
    <location>
        <begin position="58"/>
        <end position="79"/>
    </location>
</feature>
<dbReference type="EMBL" id="JAULSO010000004">
    <property type="protein sequence ID" value="KAK3683625.1"/>
    <property type="molecule type" value="Genomic_DNA"/>
</dbReference>
<feature type="transmembrane region" description="Helical" evidence="2">
    <location>
        <begin position="123"/>
        <end position="149"/>
    </location>
</feature>
<evidence type="ECO:0000313" key="5">
    <source>
        <dbReference type="Proteomes" id="UP001270362"/>
    </source>
</evidence>
<evidence type="ECO:0000259" key="3">
    <source>
        <dbReference type="Pfam" id="PF24535"/>
    </source>
</evidence>
<evidence type="ECO:0000256" key="2">
    <source>
        <dbReference type="SAM" id="Phobius"/>
    </source>
</evidence>
<gene>
    <name evidence="4" type="ORF">B0T22DRAFT_254936</name>
</gene>
<proteinExistence type="predicted"/>
<organism evidence="4 5">
    <name type="scientific">Podospora appendiculata</name>
    <dbReference type="NCBI Taxonomy" id="314037"/>
    <lineage>
        <taxon>Eukaryota</taxon>
        <taxon>Fungi</taxon>
        <taxon>Dikarya</taxon>
        <taxon>Ascomycota</taxon>
        <taxon>Pezizomycotina</taxon>
        <taxon>Sordariomycetes</taxon>
        <taxon>Sordariomycetidae</taxon>
        <taxon>Sordariales</taxon>
        <taxon>Podosporaceae</taxon>
        <taxon>Podospora</taxon>
    </lineage>
</organism>
<sequence length="291" mass="32102">MFNLGENSKVRGSGHLILNALRAFTIIGLVVVMAASWAMIILSGLTGNFSFFDTASHFFVFGIAVFLVISELGLLKSYYEKNWPVLSQSHSLAWLGFALVIMGCQVMGDLIKPAYTIDSLGLAMWRLVMAAGILSITHGVFNLVASVIFRDGTNGITARHIRADGNLAAPVNKSSFYDDYPQAYSHRDNYSQGGSSVHAKEEEVSAARRITRMFNPKNLPNFRDFRKSKMQISAPIVHPSHDSDLENGDDRLNDRQSPIMPAVQRPPTALHPAYTGVSTSSRYSSAHMDRF</sequence>
<feature type="domain" description="DUF7598" evidence="3">
    <location>
        <begin position="14"/>
        <end position="148"/>
    </location>
</feature>